<proteinExistence type="inferred from homology"/>
<dbReference type="GO" id="GO:0006624">
    <property type="term" value="P:vacuolar protein processing"/>
    <property type="evidence" value="ECO:0007669"/>
    <property type="project" value="TreeGrafter"/>
</dbReference>
<reference evidence="2" key="1">
    <citation type="submission" date="2018-04" db="EMBL/GenBank/DDBJ databases">
        <title>Transcriptome of Schizaphis graminum biotype I.</title>
        <authorList>
            <person name="Scully E.D."/>
            <person name="Geib S.M."/>
            <person name="Palmer N.A."/>
            <person name="Koch K."/>
            <person name="Bradshaw J."/>
            <person name="Heng-Moss T."/>
            <person name="Sarath G."/>
        </authorList>
    </citation>
    <scope>NUCLEOTIDE SEQUENCE</scope>
</reference>
<gene>
    <name evidence="2" type="primary">LGMN_4</name>
    <name evidence="2" type="ORF">g.86844</name>
</gene>
<dbReference type="InterPro" id="IPR046427">
    <property type="entry name" value="Legumain_prodom_sf"/>
</dbReference>
<dbReference type="GO" id="GO:0051603">
    <property type="term" value="P:proteolysis involved in protein catabolic process"/>
    <property type="evidence" value="ECO:0007669"/>
    <property type="project" value="TreeGrafter"/>
</dbReference>
<dbReference type="PANTHER" id="PTHR12000:SF42">
    <property type="entry name" value="LEGUMAIN"/>
    <property type="match status" value="1"/>
</dbReference>
<evidence type="ECO:0000313" key="2">
    <source>
        <dbReference type="EMBL" id="MBY20410.1"/>
    </source>
</evidence>
<dbReference type="PANTHER" id="PTHR12000">
    <property type="entry name" value="HEMOGLOBINASE FAMILY MEMBER"/>
    <property type="match status" value="1"/>
</dbReference>
<dbReference type="GO" id="GO:0005773">
    <property type="term" value="C:vacuole"/>
    <property type="evidence" value="ECO:0007669"/>
    <property type="project" value="GOC"/>
</dbReference>
<organism evidence="2">
    <name type="scientific">Schizaphis graminum</name>
    <name type="common">Green bug aphid</name>
    <dbReference type="NCBI Taxonomy" id="13262"/>
    <lineage>
        <taxon>Eukaryota</taxon>
        <taxon>Metazoa</taxon>
        <taxon>Ecdysozoa</taxon>
        <taxon>Arthropoda</taxon>
        <taxon>Hexapoda</taxon>
        <taxon>Insecta</taxon>
        <taxon>Pterygota</taxon>
        <taxon>Neoptera</taxon>
        <taxon>Paraneoptera</taxon>
        <taxon>Hemiptera</taxon>
        <taxon>Sternorrhyncha</taxon>
        <taxon>Aphidomorpha</taxon>
        <taxon>Aphidoidea</taxon>
        <taxon>Aphididae</taxon>
        <taxon>Aphidini</taxon>
        <taxon>Schizaphis</taxon>
    </lineage>
</organism>
<dbReference type="Gene3D" id="3.40.50.1460">
    <property type="match status" value="1"/>
</dbReference>
<dbReference type="Pfam" id="PF01650">
    <property type="entry name" value="Peptidase_C13"/>
    <property type="match status" value="1"/>
</dbReference>
<dbReference type="GO" id="GO:0004197">
    <property type="term" value="F:cysteine-type endopeptidase activity"/>
    <property type="evidence" value="ECO:0007669"/>
    <property type="project" value="TreeGrafter"/>
</dbReference>
<dbReference type="AlphaFoldDB" id="A0A2S2NT91"/>
<dbReference type="PIRSF" id="PIRSF019663">
    <property type="entry name" value="Legumain"/>
    <property type="match status" value="1"/>
</dbReference>
<dbReference type="EMBL" id="GGMR01007791">
    <property type="protein sequence ID" value="MBY20410.1"/>
    <property type="molecule type" value="Transcribed_RNA"/>
</dbReference>
<dbReference type="Gene3D" id="1.10.132.130">
    <property type="match status" value="1"/>
</dbReference>
<protein>
    <submittedName>
        <fullName evidence="2">Legumain</fullName>
    </submittedName>
</protein>
<name>A0A2S2NT91_SCHGA</name>
<accession>A0A2S2NT91</accession>
<evidence type="ECO:0000256" key="1">
    <source>
        <dbReference type="ARBA" id="ARBA00009941"/>
    </source>
</evidence>
<dbReference type="InterPro" id="IPR001096">
    <property type="entry name" value="Peptidase_C13"/>
</dbReference>
<dbReference type="PRINTS" id="PR00776">
    <property type="entry name" value="HEMOGLOBNASE"/>
</dbReference>
<comment type="similarity">
    <text evidence="1">Belongs to the peptidase C13 family.</text>
</comment>
<sequence>MYDDIAYNSENPEPGVIRNEPNGTNVYEGVPIDYTGEDVRKDVFLDVIQGHAENVKYIGSKRVVLSTNKDNIFIFHTGLGGHDGYVEFPDSGEDTDLHGEELVSTFKKLHNRNRYKNILMYLESSHSAAMFDNHTLPHNINVLAISAGGPDEDTWGTWCDTNIEPCLAGLFSYAWMNYAENNPDGLRKSQSVFDHFDNVRDIVAHTGKEHPQLYGDWNIGKLPISQFIGYESRNSTSLETEIKLISGVSKHYTFDKDTIIKGDVTAADEHVPIEQKTNIMQSILNNIVELIIPNERIRNTILKREPIDMHQNQCFDDLLSLFNAKCINPQKDDNVKNRQEKFNMLAKLCDVDVMSIQQMTAAEAIEKICT</sequence>